<dbReference type="SUPFAM" id="SSF46785">
    <property type="entry name" value="Winged helix' DNA-binding domain"/>
    <property type="match status" value="1"/>
</dbReference>
<dbReference type="SUPFAM" id="SSF51206">
    <property type="entry name" value="cAMP-binding domain-like"/>
    <property type="match status" value="1"/>
</dbReference>
<evidence type="ECO:0000313" key="5">
    <source>
        <dbReference type="EMBL" id="PAU49695.1"/>
    </source>
</evidence>
<evidence type="ECO:0000313" key="6">
    <source>
        <dbReference type="Proteomes" id="UP000218944"/>
    </source>
</evidence>
<keyword evidence="1" id="KW-0805">Transcription regulation</keyword>
<keyword evidence="6" id="KW-1185">Reference proteome</keyword>
<dbReference type="RefSeq" id="WP_095579490.1">
    <property type="nucleotide sequence ID" value="NZ_JAJQQQ010000001.1"/>
</dbReference>
<dbReference type="Pfam" id="PF13545">
    <property type="entry name" value="HTH_Crp_2"/>
    <property type="match status" value="1"/>
</dbReference>
<keyword evidence="2" id="KW-0238">DNA-binding</keyword>
<organism evidence="5 6">
    <name type="scientific">Streptomyces albireticuli</name>
    <dbReference type="NCBI Taxonomy" id="1940"/>
    <lineage>
        <taxon>Bacteria</taxon>
        <taxon>Bacillati</taxon>
        <taxon>Actinomycetota</taxon>
        <taxon>Actinomycetes</taxon>
        <taxon>Kitasatosporales</taxon>
        <taxon>Streptomycetaceae</taxon>
        <taxon>Streptomyces</taxon>
    </lineage>
</organism>
<name>A0A2A2DDU2_9ACTN</name>
<dbReference type="Gene3D" id="2.60.120.10">
    <property type="entry name" value="Jelly Rolls"/>
    <property type="match status" value="1"/>
</dbReference>
<evidence type="ECO:0000256" key="3">
    <source>
        <dbReference type="ARBA" id="ARBA00023163"/>
    </source>
</evidence>
<gene>
    <name evidence="5" type="ORF">CK936_06430</name>
</gene>
<dbReference type="GO" id="GO:0006355">
    <property type="term" value="P:regulation of DNA-templated transcription"/>
    <property type="evidence" value="ECO:0007669"/>
    <property type="project" value="InterPro"/>
</dbReference>
<protein>
    <recommendedName>
        <fullName evidence="4">HTH crp-type domain-containing protein</fullName>
    </recommendedName>
</protein>
<proteinExistence type="predicted"/>
<accession>A0A2A2DDU2</accession>
<dbReference type="GO" id="GO:0003677">
    <property type="term" value="F:DNA binding"/>
    <property type="evidence" value="ECO:0007669"/>
    <property type="project" value="UniProtKB-KW"/>
</dbReference>
<dbReference type="AlphaFoldDB" id="A0A2A2DDU2"/>
<evidence type="ECO:0000259" key="4">
    <source>
        <dbReference type="Pfam" id="PF13545"/>
    </source>
</evidence>
<evidence type="ECO:0000256" key="1">
    <source>
        <dbReference type="ARBA" id="ARBA00023015"/>
    </source>
</evidence>
<keyword evidence="3" id="KW-0804">Transcription</keyword>
<comment type="caution">
    <text evidence="5">The sequence shown here is derived from an EMBL/GenBank/DDBJ whole genome shotgun (WGS) entry which is preliminary data.</text>
</comment>
<dbReference type="InterPro" id="IPR012318">
    <property type="entry name" value="HTH_CRP"/>
</dbReference>
<dbReference type="InterPro" id="IPR036390">
    <property type="entry name" value="WH_DNA-bd_sf"/>
</dbReference>
<dbReference type="InterPro" id="IPR018490">
    <property type="entry name" value="cNMP-bd_dom_sf"/>
</dbReference>
<sequence>MTPPPNLESFHVSDVLAGRRRMPEGSFLDGLPPRLWSSMIPLGQTRAYAKGEPLPTGGPDSPIHIVLGGCVAQRRAHFGTTILRFRGTGQVLEEHKLVEPDAPGPLTTCLSKTVTLSFTAEALQKLLERHVVIERKLLRSLETRNRTDERIYSTFKRPALARVSTLLHHLGATVGVREQGPNGGIRVEGPSQCDLAEALLIGKSTVELALGRLRDERVIHNRYRAIVVRDAAALAEIAEITERPEPRTTRKG</sequence>
<reference evidence="5 6" key="1">
    <citation type="submission" date="2017-08" db="EMBL/GenBank/DDBJ databases">
        <title>Genome sequence of Streptomyces albireticuli NRRL B-1670.</title>
        <authorList>
            <person name="Graham D.E."/>
            <person name="Mahan K.M."/>
            <person name="Klingeman D.M."/>
            <person name="Hettich R.L."/>
            <person name="Parry R.J."/>
            <person name="Spain J.C."/>
        </authorList>
    </citation>
    <scope>NUCLEOTIDE SEQUENCE [LARGE SCALE GENOMIC DNA]</scope>
    <source>
        <strain evidence="5 6">NRRL B-1670</strain>
    </source>
</reference>
<dbReference type="Proteomes" id="UP000218944">
    <property type="component" value="Unassembled WGS sequence"/>
</dbReference>
<dbReference type="EMBL" id="NSJV01000120">
    <property type="protein sequence ID" value="PAU49695.1"/>
    <property type="molecule type" value="Genomic_DNA"/>
</dbReference>
<dbReference type="InterPro" id="IPR014710">
    <property type="entry name" value="RmlC-like_jellyroll"/>
</dbReference>
<feature type="domain" description="HTH crp-type" evidence="4">
    <location>
        <begin position="162"/>
        <end position="237"/>
    </location>
</feature>
<evidence type="ECO:0000256" key="2">
    <source>
        <dbReference type="ARBA" id="ARBA00023125"/>
    </source>
</evidence>